<evidence type="ECO:0000259" key="1">
    <source>
        <dbReference type="Pfam" id="PF07510"/>
    </source>
</evidence>
<feature type="domain" description="GmrSD restriction endonucleases C-terminal" evidence="1">
    <location>
        <begin position="18"/>
        <end position="102"/>
    </location>
</feature>
<dbReference type="Proteomes" id="UP000241507">
    <property type="component" value="Chromosome"/>
</dbReference>
<dbReference type="OrthoDB" id="9798761at2"/>
<organism evidence="2 3">
    <name type="scientific">Christiangramia fulva</name>
    <dbReference type="NCBI Taxonomy" id="2126553"/>
    <lineage>
        <taxon>Bacteria</taxon>
        <taxon>Pseudomonadati</taxon>
        <taxon>Bacteroidota</taxon>
        <taxon>Flavobacteriia</taxon>
        <taxon>Flavobacteriales</taxon>
        <taxon>Flavobacteriaceae</taxon>
        <taxon>Christiangramia</taxon>
    </lineage>
</organism>
<dbReference type="KEGG" id="grs:C7S20_18315"/>
<dbReference type="InterPro" id="IPR011089">
    <property type="entry name" value="GmrSD_C"/>
</dbReference>
<dbReference type="AlphaFoldDB" id="A0A2R3Z9R9"/>
<evidence type="ECO:0000313" key="2">
    <source>
        <dbReference type="EMBL" id="AVR47043.1"/>
    </source>
</evidence>
<gene>
    <name evidence="2" type="ORF">C7S20_18315</name>
</gene>
<protein>
    <recommendedName>
        <fullName evidence="1">GmrSD restriction endonucleases C-terminal domain-containing protein</fullName>
    </recommendedName>
</protein>
<accession>A0A2R3Z9R9</accession>
<reference evidence="3" key="1">
    <citation type="submission" date="2018-03" db="EMBL/GenBank/DDBJ databases">
        <title>Gramella fulva sp. nov., isolated from a dry surface of tidal flat.</title>
        <authorList>
            <person name="Hwang S.H."/>
            <person name="Hwang W.M."/>
            <person name="Kang K."/>
            <person name="Ahn T.-Y."/>
        </authorList>
    </citation>
    <scope>NUCLEOTIDE SEQUENCE [LARGE SCALE GENOMIC DNA]</scope>
    <source>
        <strain evidence="3">SH35</strain>
    </source>
</reference>
<dbReference type="EMBL" id="CP028136">
    <property type="protein sequence ID" value="AVR47043.1"/>
    <property type="molecule type" value="Genomic_DNA"/>
</dbReference>
<name>A0A2R3Z9R9_9FLAO</name>
<sequence length="119" mass="14259">MSTFHENYTREEYIQKMDSFIETQISEFKINSIGNLVLLYASLNRSISNNTYSIKRARIIQYFNKGHFIQPHTFQVFVRYFNNTENENRDLEHWTKNDIEANALRISLEIKKFLTPKTT</sequence>
<proteinExistence type="predicted"/>
<dbReference type="RefSeq" id="WP_107013814.1">
    <property type="nucleotide sequence ID" value="NZ_CP028136.1"/>
</dbReference>
<keyword evidence="3" id="KW-1185">Reference proteome</keyword>
<evidence type="ECO:0000313" key="3">
    <source>
        <dbReference type="Proteomes" id="UP000241507"/>
    </source>
</evidence>
<dbReference type="Pfam" id="PF07510">
    <property type="entry name" value="GmrSD_C"/>
    <property type="match status" value="1"/>
</dbReference>